<protein>
    <submittedName>
        <fullName evidence="1">Uncharacterized protein</fullName>
    </submittedName>
</protein>
<comment type="caution">
    <text evidence="1">The sequence shown here is derived from an EMBL/GenBank/DDBJ whole genome shotgun (WGS) entry which is preliminary data.</text>
</comment>
<keyword evidence="2" id="KW-1185">Reference proteome</keyword>
<organism evidence="1 2">
    <name type="scientific">Liparis tanakae</name>
    <name type="common">Tanaka's snailfish</name>
    <dbReference type="NCBI Taxonomy" id="230148"/>
    <lineage>
        <taxon>Eukaryota</taxon>
        <taxon>Metazoa</taxon>
        <taxon>Chordata</taxon>
        <taxon>Craniata</taxon>
        <taxon>Vertebrata</taxon>
        <taxon>Euteleostomi</taxon>
        <taxon>Actinopterygii</taxon>
        <taxon>Neopterygii</taxon>
        <taxon>Teleostei</taxon>
        <taxon>Neoteleostei</taxon>
        <taxon>Acanthomorphata</taxon>
        <taxon>Eupercaria</taxon>
        <taxon>Perciformes</taxon>
        <taxon>Cottioidei</taxon>
        <taxon>Cottales</taxon>
        <taxon>Liparidae</taxon>
        <taxon>Liparis</taxon>
    </lineage>
</organism>
<dbReference type="EMBL" id="SRLO01025024">
    <property type="protein sequence ID" value="TNN21950.1"/>
    <property type="molecule type" value="Genomic_DNA"/>
</dbReference>
<name>A0A4Z2E0C3_9TELE</name>
<evidence type="ECO:0000313" key="1">
    <source>
        <dbReference type="EMBL" id="TNN21950.1"/>
    </source>
</evidence>
<sequence length="8" mass="921">MWNPSLSS</sequence>
<reference evidence="1 2" key="1">
    <citation type="submission" date="2019-03" db="EMBL/GenBank/DDBJ databases">
        <title>First draft genome of Liparis tanakae, snailfish: a comprehensive survey of snailfish specific genes.</title>
        <authorList>
            <person name="Kim W."/>
            <person name="Song I."/>
            <person name="Jeong J.-H."/>
            <person name="Kim D."/>
            <person name="Kim S."/>
            <person name="Ryu S."/>
            <person name="Song J.Y."/>
            <person name="Lee S.K."/>
        </authorList>
    </citation>
    <scope>NUCLEOTIDE SEQUENCE [LARGE SCALE GENOMIC DNA]</scope>
    <source>
        <tissue evidence="1">Muscle</tissue>
    </source>
</reference>
<evidence type="ECO:0000313" key="2">
    <source>
        <dbReference type="Proteomes" id="UP000314294"/>
    </source>
</evidence>
<gene>
    <name evidence="1" type="ORF">EYF80_067938</name>
</gene>
<dbReference type="Proteomes" id="UP000314294">
    <property type="component" value="Unassembled WGS sequence"/>
</dbReference>
<proteinExistence type="predicted"/>
<accession>A0A4Z2E0C3</accession>